<feature type="non-terminal residue" evidence="1">
    <location>
        <position position="129"/>
    </location>
</feature>
<gene>
    <name evidence="1" type="ORF">B1A_17770</name>
</gene>
<protein>
    <submittedName>
        <fullName evidence="1">Uncharacterized protein</fullName>
    </submittedName>
</protein>
<dbReference type="EMBL" id="AUZX01013078">
    <property type="protein sequence ID" value="EQD36834.1"/>
    <property type="molecule type" value="Genomic_DNA"/>
</dbReference>
<name>T1A7F8_9ZZZZ</name>
<sequence length="129" mass="14486">MTAASPSLLGRATDAAREDFQERLNEATAWVEWIRAGAPNANGCAVCASVVPTELHHVAGKHNSDLVVPVCERCHKKLSERQNGWDFRWVEPNNPPRLKEALLFRGLSDLCEERGRFDPAYHVLGKRLR</sequence>
<evidence type="ECO:0000313" key="1">
    <source>
        <dbReference type="EMBL" id="EQD36834.1"/>
    </source>
</evidence>
<reference evidence="1" key="2">
    <citation type="journal article" date="2014" name="ISME J.">
        <title>Microbial stratification in low pH oxic and suboxic macroscopic growths along an acid mine drainage.</title>
        <authorList>
            <person name="Mendez-Garcia C."/>
            <person name="Mesa V."/>
            <person name="Sprenger R.R."/>
            <person name="Richter M."/>
            <person name="Diez M.S."/>
            <person name="Solano J."/>
            <person name="Bargiela R."/>
            <person name="Golyshina O.V."/>
            <person name="Manteca A."/>
            <person name="Ramos J.L."/>
            <person name="Gallego J.R."/>
            <person name="Llorente I."/>
            <person name="Martins Dos Santos V.A."/>
            <person name="Jensen O.N."/>
            <person name="Pelaez A.I."/>
            <person name="Sanchez J."/>
            <person name="Ferrer M."/>
        </authorList>
    </citation>
    <scope>NUCLEOTIDE SEQUENCE</scope>
</reference>
<proteinExistence type="predicted"/>
<reference evidence="1" key="1">
    <citation type="submission" date="2013-08" db="EMBL/GenBank/DDBJ databases">
        <authorList>
            <person name="Mendez C."/>
            <person name="Richter M."/>
            <person name="Ferrer M."/>
            <person name="Sanchez J."/>
        </authorList>
    </citation>
    <scope>NUCLEOTIDE SEQUENCE</scope>
</reference>
<comment type="caution">
    <text evidence="1">The sequence shown here is derived from an EMBL/GenBank/DDBJ whole genome shotgun (WGS) entry which is preliminary data.</text>
</comment>
<accession>T1A7F8</accession>
<organism evidence="1">
    <name type="scientific">mine drainage metagenome</name>
    <dbReference type="NCBI Taxonomy" id="410659"/>
    <lineage>
        <taxon>unclassified sequences</taxon>
        <taxon>metagenomes</taxon>
        <taxon>ecological metagenomes</taxon>
    </lineage>
</organism>
<dbReference type="AlphaFoldDB" id="T1A7F8"/>